<evidence type="ECO:0000313" key="11">
    <source>
        <dbReference type="EMBL" id="MBJ8339147.1"/>
    </source>
</evidence>
<keyword evidence="9" id="KW-0812">Transmembrane</keyword>
<dbReference type="Pfam" id="PF07730">
    <property type="entry name" value="HisKA_3"/>
    <property type="match status" value="1"/>
</dbReference>
<evidence type="ECO:0000259" key="10">
    <source>
        <dbReference type="Pfam" id="PF07730"/>
    </source>
</evidence>
<evidence type="ECO:0000313" key="12">
    <source>
        <dbReference type="Proteomes" id="UP000655868"/>
    </source>
</evidence>
<name>A0A934NPW5_9NOCA</name>
<dbReference type="InterPro" id="IPR036890">
    <property type="entry name" value="HATPase_C_sf"/>
</dbReference>
<comment type="catalytic activity">
    <reaction evidence="1">
        <text>ATP + protein L-histidine = ADP + protein N-phospho-L-histidine.</text>
        <dbReference type="EC" id="2.7.13.3"/>
    </reaction>
</comment>
<keyword evidence="5" id="KW-0547">Nucleotide-binding</keyword>
<feature type="domain" description="Signal transduction histidine kinase subgroup 3 dimerisation and phosphoacceptor" evidence="10">
    <location>
        <begin position="198"/>
        <end position="263"/>
    </location>
</feature>
<evidence type="ECO:0000256" key="3">
    <source>
        <dbReference type="ARBA" id="ARBA00022553"/>
    </source>
</evidence>
<gene>
    <name evidence="11" type="ORF">JGU71_09635</name>
</gene>
<dbReference type="Proteomes" id="UP000655868">
    <property type="component" value="Unassembled WGS sequence"/>
</dbReference>
<dbReference type="PANTHER" id="PTHR24421">
    <property type="entry name" value="NITRATE/NITRITE SENSOR PROTEIN NARX-RELATED"/>
    <property type="match status" value="1"/>
</dbReference>
<evidence type="ECO:0000256" key="1">
    <source>
        <dbReference type="ARBA" id="ARBA00000085"/>
    </source>
</evidence>
<keyword evidence="12" id="KW-1185">Reference proteome</keyword>
<feature type="transmembrane region" description="Helical" evidence="9">
    <location>
        <begin position="130"/>
        <end position="150"/>
    </location>
</feature>
<evidence type="ECO:0000256" key="6">
    <source>
        <dbReference type="ARBA" id="ARBA00022777"/>
    </source>
</evidence>
<dbReference type="CDD" id="cd16917">
    <property type="entry name" value="HATPase_UhpB-NarQ-NarX-like"/>
    <property type="match status" value="1"/>
</dbReference>
<dbReference type="RefSeq" id="WP_199703861.1">
    <property type="nucleotide sequence ID" value="NZ_JAEMNV010000003.1"/>
</dbReference>
<evidence type="ECO:0000256" key="7">
    <source>
        <dbReference type="ARBA" id="ARBA00022840"/>
    </source>
</evidence>
<feature type="transmembrane region" description="Helical" evidence="9">
    <location>
        <begin position="100"/>
        <end position="118"/>
    </location>
</feature>
<feature type="transmembrane region" description="Helical" evidence="9">
    <location>
        <begin position="42"/>
        <end position="64"/>
    </location>
</feature>
<feature type="transmembrane region" description="Helical" evidence="9">
    <location>
        <begin position="12"/>
        <end position="30"/>
    </location>
</feature>
<keyword evidence="9" id="KW-0472">Membrane</keyword>
<evidence type="ECO:0000256" key="2">
    <source>
        <dbReference type="ARBA" id="ARBA00012438"/>
    </source>
</evidence>
<protein>
    <recommendedName>
        <fullName evidence="2">histidine kinase</fullName>
        <ecNumber evidence="2">2.7.13.3</ecNumber>
    </recommendedName>
</protein>
<evidence type="ECO:0000256" key="4">
    <source>
        <dbReference type="ARBA" id="ARBA00022679"/>
    </source>
</evidence>
<dbReference type="GO" id="GO:0046983">
    <property type="term" value="F:protein dimerization activity"/>
    <property type="evidence" value="ECO:0007669"/>
    <property type="project" value="InterPro"/>
</dbReference>
<evidence type="ECO:0000256" key="9">
    <source>
        <dbReference type="SAM" id="Phobius"/>
    </source>
</evidence>
<dbReference type="EC" id="2.7.13.3" evidence="2"/>
<dbReference type="InterPro" id="IPR050482">
    <property type="entry name" value="Sensor_HK_TwoCompSys"/>
</dbReference>
<dbReference type="EMBL" id="JAEMNV010000003">
    <property type="protein sequence ID" value="MBJ8339147.1"/>
    <property type="molecule type" value="Genomic_DNA"/>
</dbReference>
<keyword evidence="6" id="KW-0418">Kinase</keyword>
<keyword evidence="3" id="KW-0597">Phosphoprotein</keyword>
<dbReference type="Gene3D" id="1.20.5.1930">
    <property type="match status" value="1"/>
</dbReference>
<evidence type="ECO:0000256" key="5">
    <source>
        <dbReference type="ARBA" id="ARBA00022741"/>
    </source>
</evidence>
<dbReference type="GO" id="GO:0016020">
    <property type="term" value="C:membrane"/>
    <property type="evidence" value="ECO:0007669"/>
    <property type="project" value="InterPro"/>
</dbReference>
<feature type="transmembrane region" description="Helical" evidence="9">
    <location>
        <begin position="71"/>
        <end position="88"/>
    </location>
</feature>
<keyword evidence="7" id="KW-0067">ATP-binding</keyword>
<reference evidence="11" key="1">
    <citation type="submission" date="2020-12" db="EMBL/GenBank/DDBJ databases">
        <title>Antrihabitans popcorni sp. nov. and Antrihabitans auranticaus sp. nov., isolated from a larva cave.</title>
        <authorList>
            <person name="Lee S.D."/>
            <person name="Kim I.S."/>
        </authorList>
    </citation>
    <scope>NUCLEOTIDE SEQUENCE</scope>
    <source>
        <strain evidence="11">YC3-6</strain>
    </source>
</reference>
<keyword evidence="9" id="KW-1133">Transmembrane helix</keyword>
<evidence type="ECO:0000256" key="8">
    <source>
        <dbReference type="ARBA" id="ARBA00023012"/>
    </source>
</evidence>
<dbReference type="GO" id="GO:0005524">
    <property type="term" value="F:ATP binding"/>
    <property type="evidence" value="ECO:0007669"/>
    <property type="project" value="UniProtKB-KW"/>
</dbReference>
<keyword evidence="8" id="KW-0902">Two-component regulatory system</keyword>
<sequence>MSIPAHGPGPRWFGHVGQPALALVLAVFLLPPGLQSVRVGGISTAWVIGLAIALVVLHICVATARRWPSQSFVIGTLACATLAAGPDIDGVTDFVEASEYSPILLPSTLCFFALLYSVSAHTRPPLPNYALGLGLAGCCVTLARLWGFTGTPIATWAWWLFLGTTAFGGTIAAWALGRYRFTRAQWTTQKAERLAADERRHIAREMHDVVAHSVAVMVSHAEAGRLVVVNSPERAPEIFTTIADAGREALTEMRGLLAVLRDDAAATEPQPGLAELPALIDRMRTAGVDIEFSADDQLHTTPAVALTIYRIVQEALTNLTRHAGEKPSARVAVESGPDGIELHVTNTGVTPTDPRPGRGLIGMQERVDAVGGTLKVGPTATGWAVEVTVPR</sequence>
<proteinExistence type="predicted"/>
<dbReference type="AlphaFoldDB" id="A0A934NPW5"/>
<feature type="transmembrane region" description="Helical" evidence="9">
    <location>
        <begin position="156"/>
        <end position="176"/>
    </location>
</feature>
<dbReference type="GO" id="GO:0000155">
    <property type="term" value="F:phosphorelay sensor kinase activity"/>
    <property type="evidence" value="ECO:0007669"/>
    <property type="project" value="InterPro"/>
</dbReference>
<dbReference type="InterPro" id="IPR011712">
    <property type="entry name" value="Sig_transdc_His_kin_sub3_dim/P"/>
</dbReference>
<dbReference type="SUPFAM" id="SSF55874">
    <property type="entry name" value="ATPase domain of HSP90 chaperone/DNA topoisomerase II/histidine kinase"/>
    <property type="match status" value="1"/>
</dbReference>
<comment type="caution">
    <text evidence="11">The sequence shown here is derived from an EMBL/GenBank/DDBJ whole genome shotgun (WGS) entry which is preliminary data.</text>
</comment>
<dbReference type="PANTHER" id="PTHR24421:SF10">
    <property type="entry name" value="NITRATE_NITRITE SENSOR PROTEIN NARQ"/>
    <property type="match status" value="1"/>
</dbReference>
<keyword evidence="4" id="KW-0808">Transferase</keyword>
<accession>A0A934NPW5</accession>
<dbReference type="Gene3D" id="3.30.565.10">
    <property type="entry name" value="Histidine kinase-like ATPase, C-terminal domain"/>
    <property type="match status" value="1"/>
</dbReference>
<organism evidence="11 12">
    <name type="scientific">Antrihabitans stalagmiti</name>
    <dbReference type="NCBI Taxonomy" id="2799499"/>
    <lineage>
        <taxon>Bacteria</taxon>
        <taxon>Bacillati</taxon>
        <taxon>Actinomycetota</taxon>
        <taxon>Actinomycetes</taxon>
        <taxon>Mycobacteriales</taxon>
        <taxon>Nocardiaceae</taxon>
        <taxon>Antrihabitans</taxon>
    </lineage>
</organism>